<evidence type="ECO:0000256" key="2">
    <source>
        <dbReference type="SAM" id="Phobius"/>
    </source>
</evidence>
<name>A0A370TQ46_9HELO</name>
<dbReference type="STRING" id="2656787.A0A370TQ46"/>
<feature type="region of interest" description="Disordered" evidence="1">
    <location>
        <begin position="1"/>
        <end position="27"/>
    </location>
</feature>
<dbReference type="Proteomes" id="UP000254866">
    <property type="component" value="Unassembled WGS sequence"/>
</dbReference>
<keyword evidence="2" id="KW-1133">Transmembrane helix</keyword>
<keyword evidence="2" id="KW-0472">Membrane</keyword>
<comment type="caution">
    <text evidence="3">The sequence shown here is derived from an EMBL/GenBank/DDBJ whole genome shotgun (WGS) entry which is preliminary data.</text>
</comment>
<accession>A0A370TQ46</accession>
<dbReference type="EMBL" id="NPIC01000003">
    <property type="protein sequence ID" value="RDL37643.1"/>
    <property type="molecule type" value="Genomic_DNA"/>
</dbReference>
<evidence type="ECO:0000256" key="1">
    <source>
        <dbReference type="SAM" id="MobiDB-lite"/>
    </source>
</evidence>
<feature type="transmembrane region" description="Helical" evidence="2">
    <location>
        <begin position="32"/>
        <end position="53"/>
    </location>
</feature>
<reference evidence="3 4" key="1">
    <citation type="journal article" date="2018" name="IMA Fungus">
        <title>IMA Genome-F 9: Draft genome sequence of Annulohypoxylon stygium, Aspergillus mulundensis, Berkeleyomyces basicola (syn. Thielaviopsis basicola), Ceratocystis smalleyi, two Cercospora beticola strains, Coleophoma cylindrospora, Fusarium fracticaudum, Phialophora cf. hyalina, and Morchella septimelata.</title>
        <authorList>
            <person name="Wingfield B.D."/>
            <person name="Bills G.F."/>
            <person name="Dong Y."/>
            <person name="Huang W."/>
            <person name="Nel W.J."/>
            <person name="Swalarsk-Parry B.S."/>
            <person name="Vaghefi N."/>
            <person name="Wilken P.M."/>
            <person name="An Z."/>
            <person name="de Beer Z.W."/>
            <person name="De Vos L."/>
            <person name="Chen L."/>
            <person name="Duong T.A."/>
            <person name="Gao Y."/>
            <person name="Hammerbacher A."/>
            <person name="Kikkert J.R."/>
            <person name="Li Y."/>
            <person name="Li H."/>
            <person name="Li K."/>
            <person name="Li Q."/>
            <person name="Liu X."/>
            <person name="Ma X."/>
            <person name="Naidoo K."/>
            <person name="Pethybridge S.J."/>
            <person name="Sun J."/>
            <person name="Steenkamp E.T."/>
            <person name="van der Nest M.A."/>
            <person name="van Wyk S."/>
            <person name="Wingfield M.J."/>
            <person name="Xiong C."/>
            <person name="Yue Q."/>
            <person name="Zhang X."/>
        </authorList>
    </citation>
    <scope>NUCLEOTIDE SEQUENCE [LARGE SCALE GENOMIC DNA]</scope>
    <source>
        <strain evidence="3 4">BP 5553</strain>
    </source>
</reference>
<protein>
    <submittedName>
        <fullName evidence="3">Uncharacterized protein</fullName>
    </submittedName>
</protein>
<dbReference type="AlphaFoldDB" id="A0A370TQ46"/>
<evidence type="ECO:0000313" key="4">
    <source>
        <dbReference type="Proteomes" id="UP000254866"/>
    </source>
</evidence>
<dbReference type="RefSeq" id="XP_031870299.1">
    <property type="nucleotide sequence ID" value="XM_032013699.1"/>
</dbReference>
<evidence type="ECO:0000313" key="3">
    <source>
        <dbReference type="EMBL" id="RDL37643.1"/>
    </source>
</evidence>
<keyword evidence="4" id="KW-1185">Reference proteome</keyword>
<gene>
    <name evidence="3" type="ORF">BP5553_05076</name>
</gene>
<keyword evidence="2" id="KW-0812">Transmembrane</keyword>
<organism evidence="3 4">
    <name type="scientific">Venustampulla echinocandica</name>
    <dbReference type="NCBI Taxonomy" id="2656787"/>
    <lineage>
        <taxon>Eukaryota</taxon>
        <taxon>Fungi</taxon>
        <taxon>Dikarya</taxon>
        <taxon>Ascomycota</taxon>
        <taxon>Pezizomycotina</taxon>
        <taxon>Leotiomycetes</taxon>
        <taxon>Helotiales</taxon>
        <taxon>Pleuroascaceae</taxon>
        <taxon>Venustampulla</taxon>
    </lineage>
</organism>
<dbReference type="GeneID" id="43597925"/>
<dbReference type="OrthoDB" id="4487429at2759"/>
<feature type="compositionally biased region" description="Basic and acidic residues" evidence="1">
    <location>
        <begin position="1"/>
        <end position="10"/>
    </location>
</feature>
<sequence>MACDRDEKSTDVPMAEVPPASKPPSSSRSRHIAIYTIVFTVCISIYSLLFLLGPHFNPTTTKPSSLNDMSWLEDDWPEEPVEPFDPIKRYSIAYGKVACWQNEGVWIQDLAPVELSSIGVDRFQDTERSLNQTEEDEFCTRLRMCGASFWSLPPRWPEHINWCESIDHCVEPDINVNLTTAFPKSGGVCVLDNTQGWEKFSPRGLGLYNALTMEERCNVIKRLGGKFCESMQACPETAALLGDMEVVNRSLEYD</sequence>
<proteinExistence type="predicted"/>